<name>A0ABS4XG59_9MICC</name>
<accession>A0ABS4XG59</accession>
<protein>
    <submittedName>
        <fullName evidence="5">Micrococcal nuclease</fullName>
        <ecNumber evidence="5">3.1.31.1</ecNumber>
    </submittedName>
</protein>
<dbReference type="Pfam" id="PF00565">
    <property type="entry name" value="SNase"/>
    <property type="match status" value="1"/>
</dbReference>
<dbReference type="GO" id="GO:1990599">
    <property type="term" value="F:3' overhang single-stranded DNA endodeoxyribonuclease activity"/>
    <property type="evidence" value="ECO:0007669"/>
    <property type="project" value="UniProtKB-EC"/>
</dbReference>
<dbReference type="InterPro" id="IPR002071">
    <property type="entry name" value="Thermonucl_AS"/>
</dbReference>
<dbReference type="SMART" id="SM00318">
    <property type="entry name" value="SNc"/>
    <property type="match status" value="1"/>
</dbReference>
<evidence type="ECO:0000313" key="5">
    <source>
        <dbReference type="EMBL" id="MBP2387378.1"/>
    </source>
</evidence>
<dbReference type="PROSITE" id="PS50830">
    <property type="entry name" value="TNASE_3"/>
    <property type="match status" value="1"/>
</dbReference>
<dbReference type="InterPro" id="IPR035437">
    <property type="entry name" value="SNase_OB-fold_sf"/>
</dbReference>
<dbReference type="EMBL" id="JAGIOF010000001">
    <property type="protein sequence ID" value="MBP2387378.1"/>
    <property type="molecule type" value="Genomic_DNA"/>
</dbReference>
<dbReference type="PROSITE" id="PS01123">
    <property type="entry name" value="TNASE_1"/>
    <property type="match status" value="1"/>
</dbReference>
<comment type="caution">
    <text evidence="5">The sequence shown here is derived from an EMBL/GenBank/DDBJ whole genome shotgun (WGS) entry which is preliminary data.</text>
</comment>
<keyword evidence="3 5" id="KW-0378">Hydrolase</keyword>
<evidence type="ECO:0000256" key="2">
    <source>
        <dbReference type="ARBA" id="ARBA00022759"/>
    </source>
</evidence>
<organism evidence="5 6">
    <name type="scientific">Paeniglutamicibacter kerguelensis</name>
    <dbReference type="NCBI Taxonomy" id="254788"/>
    <lineage>
        <taxon>Bacteria</taxon>
        <taxon>Bacillati</taxon>
        <taxon>Actinomycetota</taxon>
        <taxon>Actinomycetes</taxon>
        <taxon>Micrococcales</taxon>
        <taxon>Micrococcaceae</taxon>
        <taxon>Paeniglutamicibacter</taxon>
    </lineage>
</organism>
<sequence>MGKAKRLGFTVLALGLCIAALAVAWFFLPKQNHPEPETETEQATIQHVVDGDTVYVMLDGKRTRVRLLNVDAPEIPHPGKPGECFGEEATRFLAQKLPEGSKVQLEFDVERFDRYGRSLAGITYQGEFINETLVSSGHATAMKVNPNVKFYEPMRTAQKKAERAKAGLFDPANGCR</sequence>
<dbReference type="RefSeq" id="WP_209999589.1">
    <property type="nucleotide sequence ID" value="NZ_BAAAJY010000009.1"/>
</dbReference>
<evidence type="ECO:0000313" key="6">
    <source>
        <dbReference type="Proteomes" id="UP001296993"/>
    </source>
</evidence>
<dbReference type="EC" id="3.1.31.1" evidence="5"/>
<evidence type="ECO:0000259" key="4">
    <source>
        <dbReference type="PROSITE" id="PS50830"/>
    </source>
</evidence>
<gene>
    <name evidence="5" type="ORF">JOF47_002889</name>
</gene>
<evidence type="ECO:0000256" key="3">
    <source>
        <dbReference type="ARBA" id="ARBA00022801"/>
    </source>
</evidence>
<dbReference type="Gene3D" id="2.40.50.90">
    <property type="match status" value="1"/>
</dbReference>
<dbReference type="PANTHER" id="PTHR12302:SF3">
    <property type="entry name" value="SERINE_THREONINE-PROTEIN KINASE 31"/>
    <property type="match status" value="1"/>
</dbReference>
<reference evidence="5 6" key="1">
    <citation type="submission" date="2021-03" db="EMBL/GenBank/DDBJ databases">
        <title>Sequencing the genomes of 1000 actinobacteria strains.</title>
        <authorList>
            <person name="Klenk H.-P."/>
        </authorList>
    </citation>
    <scope>NUCLEOTIDE SEQUENCE [LARGE SCALE GENOMIC DNA]</scope>
    <source>
        <strain evidence="5 6">DSM 15797</strain>
    </source>
</reference>
<keyword evidence="1" id="KW-0540">Nuclease</keyword>
<dbReference type="InterPro" id="IPR016071">
    <property type="entry name" value="Staphylococal_nuclease_OB-fold"/>
</dbReference>
<feature type="domain" description="TNase-like" evidence="4">
    <location>
        <begin position="39"/>
        <end position="171"/>
    </location>
</feature>
<dbReference type="Proteomes" id="UP001296993">
    <property type="component" value="Unassembled WGS sequence"/>
</dbReference>
<dbReference type="PANTHER" id="PTHR12302">
    <property type="entry name" value="EBNA2 BINDING PROTEIN P100"/>
    <property type="match status" value="1"/>
</dbReference>
<proteinExistence type="predicted"/>
<dbReference type="SUPFAM" id="SSF50199">
    <property type="entry name" value="Staphylococcal nuclease"/>
    <property type="match status" value="1"/>
</dbReference>
<evidence type="ECO:0000256" key="1">
    <source>
        <dbReference type="ARBA" id="ARBA00022722"/>
    </source>
</evidence>
<keyword evidence="6" id="KW-1185">Reference proteome</keyword>
<keyword evidence="2" id="KW-0255">Endonuclease</keyword>